<keyword evidence="8" id="KW-1185">Reference proteome</keyword>
<evidence type="ECO:0000259" key="6">
    <source>
        <dbReference type="PROSITE" id="PS51462"/>
    </source>
</evidence>
<dbReference type="Gene3D" id="3.40.630.30">
    <property type="match status" value="1"/>
</dbReference>
<evidence type="ECO:0000256" key="1">
    <source>
        <dbReference type="ARBA" id="ARBA00005582"/>
    </source>
</evidence>
<dbReference type="EMBL" id="LHPG02000008">
    <property type="protein sequence ID" value="PRW56414.1"/>
    <property type="molecule type" value="Genomic_DNA"/>
</dbReference>
<dbReference type="Pfam" id="PF00024">
    <property type="entry name" value="PAN_1"/>
    <property type="match status" value="1"/>
</dbReference>
<dbReference type="GO" id="GO:0051287">
    <property type="term" value="F:NAD binding"/>
    <property type="evidence" value="ECO:0007669"/>
    <property type="project" value="TreeGrafter"/>
</dbReference>
<dbReference type="SUPFAM" id="SSF55811">
    <property type="entry name" value="Nudix"/>
    <property type="match status" value="1"/>
</dbReference>
<dbReference type="Pfam" id="PF18290">
    <property type="entry name" value="Nudix_hydro"/>
    <property type="match status" value="1"/>
</dbReference>
<dbReference type="OrthoDB" id="447842at2759"/>
<organism evidence="7 8">
    <name type="scientific">Chlorella sorokiniana</name>
    <name type="common">Freshwater green alga</name>
    <dbReference type="NCBI Taxonomy" id="3076"/>
    <lineage>
        <taxon>Eukaryota</taxon>
        <taxon>Viridiplantae</taxon>
        <taxon>Chlorophyta</taxon>
        <taxon>core chlorophytes</taxon>
        <taxon>Trebouxiophyceae</taxon>
        <taxon>Chlorellales</taxon>
        <taxon>Chlorellaceae</taxon>
        <taxon>Chlorella clade</taxon>
        <taxon>Chlorella</taxon>
    </lineage>
</organism>
<dbReference type="PANTHER" id="PTHR13994:SF13">
    <property type="entry name" value="FI03680P"/>
    <property type="match status" value="1"/>
</dbReference>
<dbReference type="InterPro" id="IPR020084">
    <property type="entry name" value="NUDIX_hydrolase_CS"/>
</dbReference>
<dbReference type="PROSITE" id="PS50948">
    <property type="entry name" value="PAN"/>
    <property type="match status" value="1"/>
</dbReference>
<dbReference type="GO" id="GO:0005576">
    <property type="term" value="C:extracellular region"/>
    <property type="evidence" value="ECO:0007669"/>
    <property type="project" value="InterPro"/>
</dbReference>
<dbReference type="Gene3D" id="3.50.4.10">
    <property type="entry name" value="Hepatocyte Growth Factor"/>
    <property type="match status" value="1"/>
</dbReference>
<dbReference type="InterPro" id="IPR003609">
    <property type="entry name" value="Pan_app"/>
</dbReference>
<keyword evidence="3 7" id="KW-0378">Hydrolase</keyword>
<accession>A0A2P6TQS8</accession>
<dbReference type="STRING" id="3076.A0A2P6TQS8"/>
<dbReference type="InterPro" id="IPR000177">
    <property type="entry name" value="Apple"/>
</dbReference>
<dbReference type="PRINTS" id="PR01356">
    <property type="entry name" value="GFGPROTEIN"/>
</dbReference>
<evidence type="ECO:0000259" key="5">
    <source>
        <dbReference type="PROSITE" id="PS50948"/>
    </source>
</evidence>
<dbReference type="GO" id="GO:0006508">
    <property type="term" value="P:proteolysis"/>
    <property type="evidence" value="ECO:0007669"/>
    <property type="project" value="InterPro"/>
</dbReference>
<dbReference type="InterPro" id="IPR003293">
    <property type="entry name" value="Nudix_hydrolase6-like"/>
</dbReference>
<gene>
    <name evidence="7" type="ORF">C2E21_4481</name>
</gene>
<feature type="domain" description="Nudix hydrolase" evidence="6">
    <location>
        <begin position="105"/>
        <end position="238"/>
    </location>
</feature>
<name>A0A2P6TQS8_CHLSO</name>
<evidence type="ECO:0000256" key="3">
    <source>
        <dbReference type="ARBA" id="ARBA00022801"/>
    </source>
</evidence>
<dbReference type="CDD" id="cd01100">
    <property type="entry name" value="APPLE_Factor_XI_like"/>
    <property type="match status" value="1"/>
</dbReference>
<dbReference type="InterPro" id="IPR040618">
    <property type="entry name" value="Pre-Nudix"/>
</dbReference>
<dbReference type="GO" id="GO:0035529">
    <property type="term" value="F:NADH pyrophosphatase activity"/>
    <property type="evidence" value="ECO:0007669"/>
    <property type="project" value="TreeGrafter"/>
</dbReference>
<evidence type="ECO:0000256" key="2">
    <source>
        <dbReference type="ARBA" id="ARBA00022737"/>
    </source>
</evidence>
<dbReference type="AlphaFoldDB" id="A0A2P6TQS8"/>
<proteinExistence type="inferred from homology"/>
<dbReference type="FunFam" id="3.90.79.10:FF:000015">
    <property type="entry name" value="Nudix hydrolase 8"/>
    <property type="match status" value="1"/>
</dbReference>
<keyword evidence="4" id="KW-1015">Disulfide bond</keyword>
<feature type="domain" description="Apple" evidence="5">
    <location>
        <begin position="409"/>
        <end position="490"/>
    </location>
</feature>
<comment type="caution">
    <text evidence="7">The sequence shown here is derived from an EMBL/GenBank/DDBJ whole genome shotgun (WGS) entry which is preliminary data.</text>
</comment>
<dbReference type="PRINTS" id="PR00502">
    <property type="entry name" value="NUDIXFAMILY"/>
</dbReference>
<dbReference type="PANTHER" id="PTHR13994">
    <property type="entry name" value="NUDIX HYDROLASE RELATED"/>
    <property type="match status" value="1"/>
</dbReference>
<reference evidence="7 8" key="1">
    <citation type="journal article" date="2018" name="Plant J.">
        <title>Genome sequences of Chlorella sorokiniana UTEX 1602 and Micractinium conductrix SAG 241.80: implications to maltose excretion by a green alga.</title>
        <authorList>
            <person name="Arriola M.B."/>
            <person name="Velmurugan N."/>
            <person name="Zhang Y."/>
            <person name="Plunkett M.H."/>
            <person name="Hondzo H."/>
            <person name="Barney B.M."/>
        </authorList>
    </citation>
    <scope>NUCLEOTIDE SEQUENCE [LARGE SCALE GENOMIC DNA]</scope>
    <source>
        <strain evidence="8">UTEX 1602</strain>
    </source>
</reference>
<dbReference type="InterPro" id="IPR020476">
    <property type="entry name" value="Nudix_hydrolase"/>
</dbReference>
<evidence type="ECO:0000313" key="8">
    <source>
        <dbReference type="Proteomes" id="UP000239899"/>
    </source>
</evidence>
<evidence type="ECO:0000313" key="7">
    <source>
        <dbReference type="EMBL" id="PRW56414.1"/>
    </source>
</evidence>
<dbReference type="SUPFAM" id="SSF57414">
    <property type="entry name" value="Hairpin loop containing domain-like"/>
    <property type="match status" value="1"/>
</dbReference>
<dbReference type="PROSITE" id="PS51462">
    <property type="entry name" value="NUDIX"/>
    <property type="match status" value="1"/>
</dbReference>
<dbReference type="PROSITE" id="PS00893">
    <property type="entry name" value="NUDIX_BOX"/>
    <property type="match status" value="1"/>
</dbReference>
<dbReference type="CDD" id="cd04670">
    <property type="entry name" value="NUDIX_ASFGF2_Nudt6"/>
    <property type="match status" value="1"/>
</dbReference>
<dbReference type="Proteomes" id="UP000239899">
    <property type="component" value="Unassembled WGS sequence"/>
</dbReference>
<evidence type="ECO:0000256" key="4">
    <source>
        <dbReference type="ARBA" id="ARBA00023157"/>
    </source>
</evidence>
<comment type="similarity">
    <text evidence="1">Belongs to the Nudix hydrolase family.</text>
</comment>
<keyword evidence="2" id="KW-0677">Repeat</keyword>
<dbReference type="InterPro" id="IPR000086">
    <property type="entry name" value="NUDIX_hydrolase_dom"/>
</dbReference>
<sequence length="500" mass="55445">MAAGSGTSSIPGRLAGHEDAYDGLILDPEALPSTVEEFTAAMDESIPAWQAHGYRGIWLKLPLSRAHFVGHAVDRGFEFHHAETDYLMLTRWLPDTENKLPPNASHQVGVGAFVLNEQREVLVVQERNGPLRGKGVWKMPTGLVQAGEDISEAAEREVLEETGVRARFDCVLAMRQAHGFAFGKSDMFFCVALKLEPGPQELRMQEDELVGVRWMPLAEYLAIDFHASRPLLRQIQAACVAWADGKYRGLHGRKLEAGFSGRQDLLLFGEEADKEGAEKLSERDTRFDYECVKRCMDKLPDGGWQPVCALNRPGKDDKKATLVPNLCAWKECARDYKEGPFWYEHFPVDCTSRVGCSYLAQSDSRCQAAWQAAARGDKNAKPESNPDCACATKLPRNKRWEGGAFEPVCGKPKKGIDLRGGELKEEGKPLVLKKVKSMKACCEACKNVAACRAYTWNKKKGTCQLKDASPGESKLQYKRGVQSARLVDSAARKPSKLNQA</sequence>
<protein>
    <submittedName>
        <fullName evidence="7">Nudix hydrolase 8</fullName>
    </submittedName>
</protein>
<dbReference type="Gene3D" id="3.90.79.10">
    <property type="entry name" value="Nucleoside Triphosphate Pyrophosphohydrolase"/>
    <property type="match status" value="1"/>
</dbReference>
<dbReference type="GO" id="GO:0047631">
    <property type="term" value="F:ADP-ribose diphosphatase activity"/>
    <property type="evidence" value="ECO:0007669"/>
    <property type="project" value="TreeGrafter"/>
</dbReference>
<dbReference type="Pfam" id="PF00293">
    <property type="entry name" value="NUDIX"/>
    <property type="match status" value="1"/>
</dbReference>
<dbReference type="InterPro" id="IPR015797">
    <property type="entry name" value="NUDIX_hydrolase-like_dom_sf"/>
</dbReference>